<comment type="catalytic activity">
    <reaction evidence="7">
        <text>L-threonylcarbamoyladenylate + adenosine(37) in tRNA = N(6)-L-threonylcarbamoyladenosine(37) in tRNA + AMP + H(+)</text>
        <dbReference type="Rhea" id="RHEA:37059"/>
        <dbReference type="Rhea" id="RHEA-COMP:10162"/>
        <dbReference type="Rhea" id="RHEA-COMP:10163"/>
        <dbReference type="ChEBI" id="CHEBI:15378"/>
        <dbReference type="ChEBI" id="CHEBI:73682"/>
        <dbReference type="ChEBI" id="CHEBI:74411"/>
        <dbReference type="ChEBI" id="CHEBI:74418"/>
        <dbReference type="ChEBI" id="CHEBI:456215"/>
        <dbReference type="EC" id="2.3.1.234"/>
    </reaction>
</comment>
<dbReference type="GO" id="GO:0008033">
    <property type="term" value="P:tRNA processing"/>
    <property type="evidence" value="ECO:0007669"/>
    <property type="project" value="UniProtKB-KW"/>
</dbReference>
<dbReference type="NCBIfam" id="TIGR00329">
    <property type="entry name" value="gcp_kae1"/>
    <property type="match status" value="1"/>
</dbReference>
<evidence type="ECO:0000256" key="2">
    <source>
        <dbReference type="ARBA" id="ARBA00022679"/>
    </source>
</evidence>
<dbReference type="InterPro" id="IPR017861">
    <property type="entry name" value="KAE1/TsaD"/>
</dbReference>
<dbReference type="EMBL" id="CP157897">
    <property type="protein sequence ID" value="XBT18883.1"/>
    <property type="molecule type" value="Genomic_DNA"/>
</dbReference>
<dbReference type="PANTHER" id="PTHR11735:SF6">
    <property type="entry name" value="TRNA N6-ADENOSINE THREONYLCARBAMOYLTRANSFERASE, MITOCHONDRIAL"/>
    <property type="match status" value="1"/>
</dbReference>
<sequence length="332" mass="38562">MFICCGIETSFDDTCIALLNKNKVLSNIVINYNFQIYKGIVPNIIYLFHIKYIFKIFRISLVNININNIDLISITYGPGLLKSLFIGIILAKFLSLILKIPIYKVNHLHAHILTFFVKGSNIIKNKLIFPFIILLISGGHTLLLIMYDFLKLKILGKTLDNSLGEIYDKIGNLLNFKYPGGYLIDKFSIKGKNIMNIFIPKVKKLNFSFSGIFTKFKNFILNKKYLIKDICITFQKIIFKILLNKVFKALKINNIKNFGIVGGVSNNKYFIQQFKIYSKIYNWNFFYLSKFIKDNAVMIANIGYIKYKKNLNFDLIYIIKPNPKLFINNKVL</sequence>
<dbReference type="EC" id="2.3.1.234" evidence="1"/>
<dbReference type="GO" id="GO:0046872">
    <property type="term" value="F:metal ion binding"/>
    <property type="evidence" value="ECO:0007669"/>
    <property type="project" value="UniProtKB-KW"/>
</dbReference>
<accession>A0AAU7QSU5</accession>
<evidence type="ECO:0000313" key="10">
    <source>
        <dbReference type="EMBL" id="XBT18883.1"/>
    </source>
</evidence>
<dbReference type="PANTHER" id="PTHR11735">
    <property type="entry name" value="TRNA N6-ADENOSINE THREONYLCARBAMOYLTRANSFERASE"/>
    <property type="match status" value="1"/>
</dbReference>
<dbReference type="AlphaFoldDB" id="A0AAU7QSU5"/>
<proteinExistence type="predicted"/>
<keyword evidence="6" id="KW-0012">Acyltransferase</keyword>
<evidence type="ECO:0000256" key="8">
    <source>
        <dbReference type="SAM" id="Phobius"/>
    </source>
</evidence>
<evidence type="ECO:0000256" key="3">
    <source>
        <dbReference type="ARBA" id="ARBA00022694"/>
    </source>
</evidence>
<reference evidence="10" key="1">
    <citation type="submission" date="2024-06" db="EMBL/GenBank/DDBJ databases">
        <title>Diversity, functionality, and evolutionary history of bacterial symbionts in false click beetles (Coleoptera, Throscidae).</title>
        <authorList>
            <person name="Wierz J.C."/>
            <person name="Malm H."/>
            <person name="Kaltenpoth M."/>
            <person name="Engl T."/>
        </authorList>
    </citation>
    <scope>NUCLEOTIDE SEQUENCE</scope>
    <source>
        <strain evidence="10">AspAUS03</strain>
    </source>
</reference>
<dbReference type="Pfam" id="PF00814">
    <property type="entry name" value="TsaD"/>
    <property type="match status" value="1"/>
</dbReference>
<dbReference type="PRINTS" id="PR00789">
    <property type="entry name" value="OSIALOPTASE"/>
</dbReference>
<keyword evidence="2" id="KW-0808">Transferase</keyword>
<dbReference type="InterPro" id="IPR000905">
    <property type="entry name" value="Gcp-like_dom"/>
</dbReference>
<evidence type="ECO:0000259" key="9">
    <source>
        <dbReference type="Pfam" id="PF00814"/>
    </source>
</evidence>
<gene>
    <name evidence="10" type="primary">tsaD</name>
    <name evidence="10" type="ORF">ABPD24_00200</name>
</gene>
<evidence type="ECO:0000256" key="7">
    <source>
        <dbReference type="ARBA" id="ARBA00048117"/>
    </source>
</evidence>
<dbReference type="SUPFAM" id="SSF53067">
    <property type="entry name" value="Actin-like ATPase domain"/>
    <property type="match status" value="1"/>
</dbReference>
<feature type="transmembrane region" description="Helical" evidence="8">
    <location>
        <begin position="84"/>
        <end position="103"/>
    </location>
</feature>
<dbReference type="InterPro" id="IPR043129">
    <property type="entry name" value="ATPase_NBD"/>
</dbReference>
<keyword evidence="3" id="KW-0819">tRNA processing</keyword>
<evidence type="ECO:0000256" key="4">
    <source>
        <dbReference type="ARBA" id="ARBA00022723"/>
    </source>
</evidence>
<dbReference type="Gene3D" id="3.30.420.40">
    <property type="match status" value="2"/>
</dbReference>
<dbReference type="GO" id="GO:0061711">
    <property type="term" value="F:tRNA N(6)-L-threonylcarbamoyladenine synthase activity"/>
    <property type="evidence" value="ECO:0007669"/>
    <property type="project" value="UniProtKB-EC"/>
</dbReference>
<organism evidence="10">
    <name type="scientific">Candidatus Shikimatogenerans sp. AspAUS03</name>
    <dbReference type="NCBI Taxonomy" id="3158563"/>
    <lineage>
        <taxon>Bacteria</taxon>
        <taxon>Pseudomonadati</taxon>
        <taxon>Bacteroidota</taxon>
        <taxon>Flavobacteriia</taxon>
        <taxon>Flavobacteriales</taxon>
        <taxon>Candidatus Shikimatogenerans</taxon>
    </lineage>
</organism>
<evidence type="ECO:0000256" key="6">
    <source>
        <dbReference type="ARBA" id="ARBA00023315"/>
    </source>
</evidence>
<protein>
    <recommendedName>
        <fullName evidence="1">N(6)-L-threonylcarbamoyladenine synthase</fullName>
        <ecNumber evidence="1">2.3.1.234</ecNumber>
    </recommendedName>
</protein>
<evidence type="ECO:0000256" key="5">
    <source>
        <dbReference type="ARBA" id="ARBA00023004"/>
    </source>
</evidence>
<keyword evidence="8" id="KW-1133">Transmembrane helix</keyword>
<keyword evidence="5" id="KW-0408">Iron</keyword>
<feature type="transmembrane region" description="Helical" evidence="8">
    <location>
        <begin position="127"/>
        <end position="147"/>
    </location>
</feature>
<keyword evidence="8" id="KW-0812">Transmembrane</keyword>
<evidence type="ECO:0000256" key="1">
    <source>
        <dbReference type="ARBA" id="ARBA00012156"/>
    </source>
</evidence>
<feature type="domain" description="Gcp-like" evidence="9">
    <location>
        <begin position="23"/>
        <end position="300"/>
    </location>
</feature>
<name>A0AAU7QSU5_9FLAO</name>
<keyword evidence="8" id="KW-0472">Membrane</keyword>
<keyword evidence="4" id="KW-0479">Metal-binding</keyword>